<reference evidence="2 3" key="1">
    <citation type="submission" date="2012-02" db="EMBL/GenBank/DDBJ databases">
        <title>Complete genome sequence of Actinoplanes missouriensis 431 (= NBRC 102363).</title>
        <authorList>
            <person name="Ohnishi Y."/>
            <person name="Ishikawa J."/>
            <person name="Sekine M."/>
            <person name="Hosoyama A."/>
            <person name="Harada T."/>
            <person name="Narita H."/>
            <person name="Hata T."/>
            <person name="Konno Y."/>
            <person name="Tutikane K."/>
            <person name="Fujita N."/>
            <person name="Horinouchi S."/>
            <person name="Hayakawa M."/>
        </authorList>
    </citation>
    <scope>NUCLEOTIDE SEQUENCE [LARGE SCALE GENOMIC DNA]</scope>
    <source>
        <strain evidence="3">ATCC 14538 / DSM 43046 / CBS 188.64 / JCM 3121 / NBRC 102363 / NCIMB 12654 / NRRL B-3342 / UNCC 431</strain>
    </source>
</reference>
<dbReference type="AlphaFoldDB" id="I0H2Y9"/>
<keyword evidence="2" id="KW-0238">DNA-binding</keyword>
<dbReference type="RefSeq" id="WP_014442271.1">
    <property type="nucleotide sequence ID" value="NC_017093.1"/>
</dbReference>
<dbReference type="InterPro" id="IPR010982">
    <property type="entry name" value="Lambda_DNA-bd_dom_sf"/>
</dbReference>
<accession>I0H2Y9</accession>
<gene>
    <name evidence="2" type="ordered locus">AMIS_21560</name>
</gene>
<organism evidence="2 3">
    <name type="scientific">Actinoplanes missouriensis (strain ATCC 14538 / DSM 43046 / CBS 188.64 / JCM 3121 / NBRC 102363 / NCIMB 12654 / NRRL B-3342 / UNCC 431)</name>
    <dbReference type="NCBI Taxonomy" id="512565"/>
    <lineage>
        <taxon>Bacteria</taxon>
        <taxon>Bacillati</taxon>
        <taxon>Actinomycetota</taxon>
        <taxon>Actinomycetes</taxon>
        <taxon>Micromonosporales</taxon>
        <taxon>Micromonosporaceae</taxon>
        <taxon>Actinoplanes</taxon>
    </lineage>
</organism>
<dbReference type="PATRIC" id="fig|512565.3.peg.2153"/>
<name>I0H2Y9_ACTM4</name>
<dbReference type="KEGG" id="ams:AMIS_21560"/>
<dbReference type="GO" id="GO:0003677">
    <property type="term" value="F:DNA binding"/>
    <property type="evidence" value="ECO:0007669"/>
    <property type="project" value="UniProtKB-KW"/>
</dbReference>
<protein>
    <submittedName>
        <fullName evidence="2">Putative DNA-binding protein</fullName>
    </submittedName>
</protein>
<keyword evidence="3" id="KW-1185">Reference proteome</keyword>
<dbReference type="EMBL" id="AP012319">
    <property type="protein sequence ID" value="BAL87376.1"/>
    <property type="molecule type" value="Genomic_DNA"/>
</dbReference>
<evidence type="ECO:0000313" key="3">
    <source>
        <dbReference type="Proteomes" id="UP000007882"/>
    </source>
</evidence>
<dbReference type="Gene3D" id="1.10.260.40">
    <property type="entry name" value="lambda repressor-like DNA-binding domains"/>
    <property type="match status" value="1"/>
</dbReference>
<dbReference type="SMART" id="SM00530">
    <property type="entry name" value="HTH_XRE"/>
    <property type="match status" value="1"/>
</dbReference>
<proteinExistence type="predicted"/>
<evidence type="ECO:0000313" key="2">
    <source>
        <dbReference type="EMBL" id="BAL87376.1"/>
    </source>
</evidence>
<dbReference type="HOGENOM" id="CLU_2614042_0_0_11"/>
<dbReference type="CDD" id="cd00093">
    <property type="entry name" value="HTH_XRE"/>
    <property type="match status" value="1"/>
</dbReference>
<dbReference type="PROSITE" id="PS50943">
    <property type="entry name" value="HTH_CROC1"/>
    <property type="match status" value="1"/>
</dbReference>
<dbReference type="STRING" id="512565.AMIS_21560"/>
<dbReference type="InterPro" id="IPR001387">
    <property type="entry name" value="Cro/C1-type_HTH"/>
</dbReference>
<dbReference type="Pfam" id="PF01381">
    <property type="entry name" value="HTH_3"/>
    <property type="match status" value="1"/>
</dbReference>
<dbReference type="SUPFAM" id="SSF47413">
    <property type="entry name" value="lambda repressor-like DNA-binding domains"/>
    <property type="match status" value="1"/>
</dbReference>
<feature type="domain" description="HTH cro/C1-type" evidence="1">
    <location>
        <begin position="10"/>
        <end position="64"/>
    </location>
</feature>
<evidence type="ECO:0000259" key="1">
    <source>
        <dbReference type="PROSITE" id="PS50943"/>
    </source>
</evidence>
<dbReference type="Proteomes" id="UP000007882">
    <property type="component" value="Chromosome"/>
</dbReference>
<sequence>MPTYSDGDTIRRLREEQGLNLTQFAERVGKDRGYVSRIENGLANGSPATRLAMARVLNVPLTRITFQAPRNTVSKVAA</sequence>